<organism evidence="1 2">
    <name type="scientific">Stieleria marina</name>
    <dbReference type="NCBI Taxonomy" id="1930275"/>
    <lineage>
        <taxon>Bacteria</taxon>
        <taxon>Pseudomonadati</taxon>
        <taxon>Planctomycetota</taxon>
        <taxon>Planctomycetia</taxon>
        <taxon>Pirellulales</taxon>
        <taxon>Pirellulaceae</taxon>
        <taxon>Stieleria</taxon>
    </lineage>
</organism>
<evidence type="ECO:0000313" key="2">
    <source>
        <dbReference type="Proteomes" id="UP000319817"/>
    </source>
</evidence>
<accession>A0A517NN62</accession>
<keyword evidence="2" id="KW-1185">Reference proteome</keyword>
<gene>
    <name evidence="1" type="ORF">K239x_05070</name>
</gene>
<dbReference type="EMBL" id="CP036526">
    <property type="protein sequence ID" value="QDT08567.1"/>
    <property type="molecule type" value="Genomic_DNA"/>
</dbReference>
<protein>
    <submittedName>
        <fullName evidence="1">Uncharacterized protein</fullName>
    </submittedName>
</protein>
<sequence length="87" mass="10771">MQRMEVFDEVSVEIQEHRSTAENSSRQIRGWANSLQNSEIQSQRHLSDDSRDRYERMNRREEFNKQQAEYKRELEERLKRKVQERKD</sequence>
<dbReference type="Proteomes" id="UP000319817">
    <property type="component" value="Chromosome"/>
</dbReference>
<evidence type="ECO:0000313" key="1">
    <source>
        <dbReference type="EMBL" id="QDT08567.1"/>
    </source>
</evidence>
<name>A0A517NN62_9BACT</name>
<dbReference type="AlphaFoldDB" id="A0A517NN62"/>
<reference evidence="1 2" key="1">
    <citation type="submission" date="2019-02" db="EMBL/GenBank/DDBJ databases">
        <title>Deep-cultivation of Planctomycetes and their phenomic and genomic characterization uncovers novel biology.</title>
        <authorList>
            <person name="Wiegand S."/>
            <person name="Jogler M."/>
            <person name="Boedeker C."/>
            <person name="Pinto D."/>
            <person name="Vollmers J."/>
            <person name="Rivas-Marin E."/>
            <person name="Kohn T."/>
            <person name="Peeters S.H."/>
            <person name="Heuer A."/>
            <person name="Rast P."/>
            <person name="Oberbeckmann S."/>
            <person name="Bunk B."/>
            <person name="Jeske O."/>
            <person name="Meyerdierks A."/>
            <person name="Storesund J.E."/>
            <person name="Kallscheuer N."/>
            <person name="Luecker S."/>
            <person name="Lage O.M."/>
            <person name="Pohl T."/>
            <person name="Merkel B.J."/>
            <person name="Hornburger P."/>
            <person name="Mueller R.-W."/>
            <person name="Bruemmer F."/>
            <person name="Labrenz M."/>
            <person name="Spormann A.M."/>
            <person name="Op den Camp H."/>
            <person name="Overmann J."/>
            <person name="Amann R."/>
            <person name="Jetten M.S.M."/>
            <person name="Mascher T."/>
            <person name="Medema M.H."/>
            <person name="Devos D.P."/>
            <person name="Kaster A.-K."/>
            <person name="Ovreas L."/>
            <person name="Rohde M."/>
            <person name="Galperin M.Y."/>
            <person name="Jogler C."/>
        </authorList>
    </citation>
    <scope>NUCLEOTIDE SEQUENCE [LARGE SCALE GENOMIC DNA]</scope>
    <source>
        <strain evidence="1 2">K23_9</strain>
    </source>
</reference>
<proteinExistence type="predicted"/>